<evidence type="ECO:0000256" key="8">
    <source>
        <dbReference type="ARBA" id="ARBA00022989"/>
    </source>
</evidence>
<evidence type="ECO:0000256" key="7">
    <source>
        <dbReference type="ARBA" id="ARBA00022779"/>
    </source>
</evidence>
<comment type="subcellular location">
    <subcellularLocation>
        <location evidence="2">Cell membrane</location>
        <topology evidence="2">Single-pass membrane protein</topology>
    </subcellularLocation>
</comment>
<evidence type="ECO:0000256" key="3">
    <source>
        <dbReference type="ARBA" id="ARBA00008281"/>
    </source>
</evidence>
<evidence type="ECO:0000256" key="4">
    <source>
        <dbReference type="ARBA" id="ARBA00022475"/>
    </source>
</evidence>
<dbReference type="NCBIfam" id="NF005826">
    <property type="entry name" value="PRK07718.1"/>
    <property type="match status" value="1"/>
</dbReference>
<keyword evidence="11" id="KW-0282">Flagellum</keyword>
<name>A0ABQ1P3E8_9BACI</name>
<dbReference type="RefSeq" id="WP_062445846.1">
    <property type="nucleotide sequence ID" value="NZ_BMCJ01000003.1"/>
</dbReference>
<sequence length="140" mass="15756">MSSKLLKTMVISLSTVAVLGIIALILVLNMGEQPQAEGKRSIDDIIETSYETEEITTDLKDNRFVRIQFRIVTDSKGAHEELQKRDFQLQNVLIKELATMEVSEFKSGLDKLEASLKTKLNDLLTEGKVADVYTIKKVLQ</sequence>
<evidence type="ECO:0000256" key="5">
    <source>
        <dbReference type="ARBA" id="ARBA00022500"/>
    </source>
</evidence>
<comment type="function">
    <text evidence="1 10">Controls the rotational direction of flagella during chemotaxis.</text>
</comment>
<comment type="similarity">
    <text evidence="3 10">Belongs to the FliL family.</text>
</comment>
<keyword evidence="12" id="KW-1185">Reference proteome</keyword>
<keyword evidence="11" id="KW-0966">Cell projection</keyword>
<protein>
    <recommendedName>
        <fullName evidence="10">Flagellar protein FliL</fullName>
    </recommendedName>
</protein>
<evidence type="ECO:0000313" key="12">
    <source>
        <dbReference type="Proteomes" id="UP000619534"/>
    </source>
</evidence>
<keyword evidence="4 10" id="KW-1003">Cell membrane</keyword>
<keyword evidence="5 10" id="KW-0145">Chemotaxis</keyword>
<evidence type="ECO:0000256" key="1">
    <source>
        <dbReference type="ARBA" id="ARBA00002254"/>
    </source>
</evidence>
<dbReference type="Pfam" id="PF03748">
    <property type="entry name" value="FliL"/>
    <property type="match status" value="1"/>
</dbReference>
<organism evidence="11 12">
    <name type="scientific">Thalassobacillus devorans</name>
    <dbReference type="NCBI Taxonomy" id="279813"/>
    <lineage>
        <taxon>Bacteria</taxon>
        <taxon>Bacillati</taxon>
        <taxon>Bacillota</taxon>
        <taxon>Bacilli</taxon>
        <taxon>Bacillales</taxon>
        <taxon>Bacillaceae</taxon>
        <taxon>Thalassobacillus</taxon>
    </lineage>
</organism>
<keyword evidence="9 10" id="KW-0472">Membrane</keyword>
<proteinExistence type="inferred from homology"/>
<evidence type="ECO:0000256" key="10">
    <source>
        <dbReference type="RuleBase" id="RU364125"/>
    </source>
</evidence>
<keyword evidence="8 10" id="KW-1133">Transmembrane helix</keyword>
<gene>
    <name evidence="11" type="primary">fliL</name>
    <name evidence="11" type="ORF">GCM10007216_21360</name>
</gene>
<dbReference type="Proteomes" id="UP000619534">
    <property type="component" value="Unassembled WGS sequence"/>
</dbReference>
<keyword evidence="7 10" id="KW-0283">Flagellar rotation</keyword>
<evidence type="ECO:0000256" key="6">
    <source>
        <dbReference type="ARBA" id="ARBA00022692"/>
    </source>
</evidence>
<evidence type="ECO:0000313" key="11">
    <source>
        <dbReference type="EMBL" id="GGC90313.1"/>
    </source>
</evidence>
<keyword evidence="6 10" id="KW-0812">Transmembrane</keyword>
<comment type="caution">
    <text evidence="11">The sequence shown here is derived from an EMBL/GenBank/DDBJ whole genome shotgun (WGS) entry which is preliminary data.</text>
</comment>
<dbReference type="InterPro" id="IPR005503">
    <property type="entry name" value="FliL"/>
</dbReference>
<evidence type="ECO:0000256" key="2">
    <source>
        <dbReference type="ARBA" id="ARBA00004162"/>
    </source>
</evidence>
<accession>A0ABQ1P3E8</accession>
<feature type="transmembrane region" description="Helical" evidence="10">
    <location>
        <begin position="6"/>
        <end position="30"/>
    </location>
</feature>
<keyword evidence="11" id="KW-0969">Cilium</keyword>
<dbReference type="EMBL" id="BMCJ01000003">
    <property type="protein sequence ID" value="GGC90313.1"/>
    <property type="molecule type" value="Genomic_DNA"/>
</dbReference>
<reference evidence="12" key="1">
    <citation type="journal article" date="2019" name="Int. J. Syst. Evol. Microbiol.">
        <title>The Global Catalogue of Microorganisms (GCM) 10K type strain sequencing project: providing services to taxonomists for standard genome sequencing and annotation.</title>
        <authorList>
            <consortium name="The Broad Institute Genomics Platform"/>
            <consortium name="The Broad Institute Genome Sequencing Center for Infectious Disease"/>
            <person name="Wu L."/>
            <person name="Ma J."/>
        </authorList>
    </citation>
    <scope>NUCLEOTIDE SEQUENCE [LARGE SCALE GENOMIC DNA]</scope>
    <source>
        <strain evidence="12">CCM 7282</strain>
    </source>
</reference>
<evidence type="ECO:0000256" key="9">
    <source>
        <dbReference type="ARBA" id="ARBA00023136"/>
    </source>
</evidence>